<protein>
    <submittedName>
        <fullName evidence="18">Ligand-gated ion channel</fullName>
    </submittedName>
</protein>
<evidence type="ECO:0000259" key="17">
    <source>
        <dbReference type="SMART" id="SM00918"/>
    </source>
</evidence>
<name>A0A0B1SQP9_OESDE</name>
<feature type="domain" description="Ionotropic glutamate receptor L-glutamate and glycine-binding" evidence="17">
    <location>
        <begin position="1"/>
        <end position="67"/>
    </location>
</feature>
<feature type="binding site" evidence="13">
    <location>
        <position position="78"/>
    </location>
    <ligand>
        <name>L-glutamate</name>
        <dbReference type="ChEBI" id="CHEBI:29985"/>
    </ligand>
</feature>
<evidence type="ECO:0000256" key="2">
    <source>
        <dbReference type="ARBA" id="ARBA00008685"/>
    </source>
</evidence>
<keyword evidence="8 15" id="KW-0472">Membrane</keyword>
<evidence type="ECO:0000256" key="11">
    <source>
        <dbReference type="ARBA" id="ARBA00023286"/>
    </source>
</evidence>
<dbReference type="EMBL" id="KN562353">
    <property type="protein sequence ID" value="KHJ85852.1"/>
    <property type="molecule type" value="Genomic_DNA"/>
</dbReference>
<keyword evidence="19" id="KW-1185">Reference proteome</keyword>
<dbReference type="SMART" id="SM00079">
    <property type="entry name" value="PBPe"/>
    <property type="match status" value="1"/>
</dbReference>
<evidence type="ECO:0000256" key="13">
    <source>
        <dbReference type="PIRSR" id="PIRSR601508-1"/>
    </source>
</evidence>
<evidence type="ECO:0000313" key="18">
    <source>
        <dbReference type="EMBL" id="KHJ85852.1"/>
    </source>
</evidence>
<comment type="similarity">
    <text evidence="2">Belongs to the glutamate-gated ion channel (TC 1.A.10.1) family.</text>
</comment>
<evidence type="ECO:0000259" key="16">
    <source>
        <dbReference type="SMART" id="SM00079"/>
    </source>
</evidence>
<dbReference type="Pfam" id="PF00060">
    <property type="entry name" value="Lig_chan"/>
    <property type="match status" value="1"/>
</dbReference>
<dbReference type="GO" id="GO:0038023">
    <property type="term" value="F:signaling receptor activity"/>
    <property type="evidence" value="ECO:0007669"/>
    <property type="project" value="InterPro"/>
</dbReference>
<dbReference type="GO" id="GO:0005886">
    <property type="term" value="C:plasma membrane"/>
    <property type="evidence" value="ECO:0007669"/>
    <property type="project" value="UniProtKB-SubCell"/>
</dbReference>
<dbReference type="SMART" id="SM00918">
    <property type="entry name" value="Lig_chan-Glu_bd"/>
    <property type="match status" value="1"/>
</dbReference>
<dbReference type="SUPFAM" id="SSF53850">
    <property type="entry name" value="Periplasmic binding protein-like II"/>
    <property type="match status" value="1"/>
</dbReference>
<evidence type="ECO:0000256" key="5">
    <source>
        <dbReference type="ARBA" id="ARBA00022692"/>
    </source>
</evidence>
<dbReference type="GO" id="GO:0015276">
    <property type="term" value="F:ligand-gated monoatomic ion channel activity"/>
    <property type="evidence" value="ECO:0007669"/>
    <property type="project" value="InterPro"/>
</dbReference>
<dbReference type="InterPro" id="IPR001320">
    <property type="entry name" value="Iontro_rcpt_C"/>
</dbReference>
<evidence type="ECO:0000256" key="14">
    <source>
        <dbReference type="PIRSR" id="PIRSR601508-2"/>
    </source>
</evidence>
<comment type="subcellular location">
    <subcellularLocation>
        <location evidence="1">Cell membrane</location>
        <topology evidence="1">Multi-pass membrane protein</topology>
    </subcellularLocation>
</comment>
<dbReference type="FunFam" id="3.40.190.10:FF:000189">
    <property type="entry name" value="Glutamate receptor 1"/>
    <property type="match status" value="1"/>
</dbReference>
<feature type="domain" description="Ionotropic glutamate receptor C-terminal" evidence="16">
    <location>
        <begin position="3"/>
        <end position="211"/>
    </location>
</feature>
<feature type="site" description="Crucial to convey clamshell closure to channel opening" evidence="14">
    <location>
        <position position="236"/>
    </location>
</feature>
<dbReference type="Pfam" id="PF10613">
    <property type="entry name" value="Lig_chan-Glu_bd"/>
    <property type="match status" value="1"/>
</dbReference>
<keyword evidence="3" id="KW-0813">Transport</keyword>
<dbReference type="InterPro" id="IPR015683">
    <property type="entry name" value="Ionotropic_Glu_rcpt"/>
</dbReference>
<evidence type="ECO:0000256" key="1">
    <source>
        <dbReference type="ARBA" id="ARBA00004651"/>
    </source>
</evidence>
<evidence type="ECO:0000256" key="7">
    <source>
        <dbReference type="ARBA" id="ARBA00023065"/>
    </source>
</evidence>
<dbReference type="OrthoDB" id="5984008at2759"/>
<dbReference type="Proteomes" id="UP000053660">
    <property type="component" value="Unassembled WGS sequence"/>
</dbReference>
<keyword evidence="11" id="KW-1071">Ligand-gated ion channel</keyword>
<keyword evidence="6 15" id="KW-1133">Transmembrane helix</keyword>
<evidence type="ECO:0000256" key="15">
    <source>
        <dbReference type="SAM" id="Phobius"/>
    </source>
</evidence>
<evidence type="ECO:0000256" key="4">
    <source>
        <dbReference type="ARBA" id="ARBA00022475"/>
    </source>
</evidence>
<evidence type="ECO:0000256" key="12">
    <source>
        <dbReference type="ARBA" id="ARBA00023303"/>
    </source>
</evidence>
<feature type="transmembrane region" description="Helical" evidence="15">
    <location>
        <begin position="207"/>
        <end position="229"/>
    </location>
</feature>
<reference evidence="18 19" key="1">
    <citation type="submission" date="2014-03" db="EMBL/GenBank/DDBJ databases">
        <title>Draft genome of the hookworm Oesophagostomum dentatum.</title>
        <authorList>
            <person name="Mitreva M."/>
        </authorList>
    </citation>
    <scope>NUCLEOTIDE SEQUENCE [LARGE SCALE GENOMIC DNA]</scope>
    <source>
        <strain evidence="18 19">OD-Hann</strain>
    </source>
</reference>
<feature type="binding site" evidence="13">
    <location>
        <position position="258"/>
    </location>
    <ligand>
        <name>L-glutamate</name>
        <dbReference type="ChEBI" id="CHEBI:29985"/>
    </ligand>
</feature>
<feature type="site" description="Interaction with the cone snail toxin Con-ikot-ikot" evidence="14">
    <location>
        <position position="263"/>
    </location>
</feature>
<evidence type="ECO:0000256" key="6">
    <source>
        <dbReference type="ARBA" id="ARBA00022989"/>
    </source>
</evidence>
<keyword evidence="5 15" id="KW-0812">Transmembrane</keyword>
<evidence type="ECO:0000256" key="10">
    <source>
        <dbReference type="ARBA" id="ARBA00023180"/>
    </source>
</evidence>
<accession>A0A0B1SQP9</accession>
<dbReference type="InterPro" id="IPR001508">
    <property type="entry name" value="Iono_Glu_rcpt_met"/>
</dbReference>
<dbReference type="FunFam" id="1.10.287.70:FF:000105">
    <property type="entry name" value="Eye-enriched kainate receptor, isoform A"/>
    <property type="match status" value="1"/>
</dbReference>
<dbReference type="AlphaFoldDB" id="A0A0B1SQP9"/>
<feature type="transmembrane region" description="Helical" evidence="15">
    <location>
        <begin position="110"/>
        <end position="132"/>
    </location>
</feature>
<keyword evidence="4" id="KW-1003">Cell membrane</keyword>
<keyword evidence="12" id="KW-0407">Ion channel</keyword>
<dbReference type="InterPro" id="IPR019594">
    <property type="entry name" value="Glu/Gly-bd"/>
</dbReference>
<feature type="binding site" evidence="13">
    <location>
        <position position="83"/>
    </location>
    <ligand>
        <name>L-glutamate</name>
        <dbReference type="ChEBI" id="CHEBI:29985"/>
    </ligand>
</feature>
<organism evidence="18 19">
    <name type="scientific">Oesophagostomum dentatum</name>
    <name type="common">Nodular worm</name>
    <dbReference type="NCBI Taxonomy" id="61180"/>
    <lineage>
        <taxon>Eukaryota</taxon>
        <taxon>Metazoa</taxon>
        <taxon>Ecdysozoa</taxon>
        <taxon>Nematoda</taxon>
        <taxon>Chromadorea</taxon>
        <taxon>Rhabditida</taxon>
        <taxon>Rhabditina</taxon>
        <taxon>Rhabditomorpha</taxon>
        <taxon>Strongyloidea</taxon>
        <taxon>Strongylidae</taxon>
        <taxon>Oesophagostomum</taxon>
    </lineage>
</organism>
<keyword evidence="7" id="KW-0406">Ion transport</keyword>
<dbReference type="PANTHER" id="PTHR18966">
    <property type="entry name" value="IONOTROPIC GLUTAMATE RECEPTOR"/>
    <property type="match status" value="1"/>
</dbReference>
<sequence>MTKRECMEPNNRTECQGNNKYEGYCIDLLKLLADRIDGFNFEVYLGEKTGSKLPDGSWDGMMGDLLNGKADVAVASLTINQERERVVDFSKPFMTTGISIMIKKPDKQEFSVFSFMQPLSTEIWMYIIFAYIGRGPTVSRLKVSVVIFLVSRFSPYEWRVEETARGGFTISNDFSVYNCLWFTLAAFMQQGTDILPRSISGRIASSAWWFFTMIIVSSYTANLAAFLTLEKMQAPIESVEDLAKQTKIKYGIQGGGSTASFFKVALNLDLFLIYYRVLHNKKPSLN</sequence>
<evidence type="ECO:0000256" key="3">
    <source>
        <dbReference type="ARBA" id="ARBA00022448"/>
    </source>
</evidence>
<proteinExistence type="inferred from homology"/>
<gene>
    <name evidence="18" type="ORF">OESDEN_14412</name>
</gene>
<feature type="binding site" evidence="13">
    <location>
        <position position="257"/>
    </location>
    <ligand>
        <name>L-glutamate</name>
        <dbReference type="ChEBI" id="CHEBI:29985"/>
    </ligand>
</feature>
<evidence type="ECO:0000256" key="9">
    <source>
        <dbReference type="ARBA" id="ARBA00023170"/>
    </source>
</evidence>
<dbReference type="PRINTS" id="PR00177">
    <property type="entry name" value="NMDARECEPTOR"/>
</dbReference>
<dbReference type="Gene3D" id="3.40.190.10">
    <property type="entry name" value="Periplasmic binding protein-like II"/>
    <property type="match status" value="1"/>
</dbReference>
<evidence type="ECO:0000313" key="19">
    <source>
        <dbReference type="Proteomes" id="UP000053660"/>
    </source>
</evidence>
<keyword evidence="10" id="KW-0325">Glycoprotein</keyword>
<dbReference type="Gene3D" id="1.10.287.70">
    <property type="match status" value="1"/>
</dbReference>
<evidence type="ECO:0000256" key="8">
    <source>
        <dbReference type="ARBA" id="ARBA00023136"/>
    </source>
</evidence>
<keyword evidence="9" id="KW-0675">Receptor</keyword>